<keyword evidence="3" id="KW-1185">Reference proteome</keyword>
<comment type="caution">
    <text evidence="2">The sequence shown here is derived from an EMBL/GenBank/DDBJ whole genome shotgun (WGS) entry which is preliminary data.</text>
</comment>
<evidence type="ECO:0000313" key="2">
    <source>
        <dbReference type="EMBL" id="GHA92991.1"/>
    </source>
</evidence>
<protein>
    <submittedName>
        <fullName evidence="2">Cupin</fullName>
    </submittedName>
</protein>
<evidence type="ECO:0000256" key="1">
    <source>
        <dbReference type="SAM" id="MobiDB-lite"/>
    </source>
</evidence>
<dbReference type="EMBL" id="BMUL01000010">
    <property type="protein sequence ID" value="GHA92991.1"/>
    <property type="molecule type" value="Genomic_DNA"/>
</dbReference>
<dbReference type="CDD" id="cd06990">
    <property type="entry name" value="cupin_DUF861"/>
    <property type="match status" value="1"/>
</dbReference>
<dbReference type="InterPro" id="IPR014710">
    <property type="entry name" value="RmlC-like_jellyroll"/>
</dbReference>
<proteinExistence type="predicted"/>
<dbReference type="Proteomes" id="UP000644020">
    <property type="component" value="Unassembled WGS sequence"/>
</dbReference>
<gene>
    <name evidence="2" type="ORF">GCM10010305_40910</name>
</gene>
<evidence type="ECO:0000313" key="3">
    <source>
        <dbReference type="Proteomes" id="UP000644020"/>
    </source>
</evidence>
<feature type="compositionally biased region" description="Basic and acidic residues" evidence="1">
    <location>
        <begin position="7"/>
        <end position="25"/>
    </location>
</feature>
<accession>A0A918WCC8</accession>
<feature type="region of interest" description="Disordered" evidence="1">
    <location>
        <begin position="1"/>
        <end position="25"/>
    </location>
</feature>
<dbReference type="RefSeq" id="WP_189979443.1">
    <property type="nucleotide sequence ID" value="NZ_BMUL01000010.1"/>
</dbReference>
<dbReference type="AlphaFoldDB" id="A0A918WCC8"/>
<dbReference type="Gene3D" id="2.60.120.10">
    <property type="entry name" value="Jelly Rolls"/>
    <property type="match status" value="1"/>
</dbReference>
<sequence>MAGIVRRSFDSADETRPFADGKGRMDLLSTDHGPVGRAVFEPGWHWSEHVGPIAGTDSCRASHAGYVVGGRMRVVMDDGEEGEVGPGDFMQIAPGHDAWVLGDEPCVVVDWVGFGDYARAG</sequence>
<organism evidence="2 3">
    <name type="scientific">Streptomyces termitum</name>
    <dbReference type="NCBI Taxonomy" id="67368"/>
    <lineage>
        <taxon>Bacteria</taxon>
        <taxon>Bacillati</taxon>
        <taxon>Actinomycetota</taxon>
        <taxon>Actinomycetes</taxon>
        <taxon>Kitasatosporales</taxon>
        <taxon>Streptomycetaceae</taxon>
        <taxon>Streptomyces</taxon>
    </lineage>
</organism>
<reference evidence="2" key="1">
    <citation type="journal article" date="2014" name="Int. J. Syst. Evol. Microbiol.">
        <title>Complete genome sequence of Corynebacterium casei LMG S-19264T (=DSM 44701T), isolated from a smear-ripened cheese.</title>
        <authorList>
            <consortium name="US DOE Joint Genome Institute (JGI-PGF)"/>
            <person name="Walter F."/>
            <person name="Albersmeier A."/>
            <person name="Kalinowski J."/>
            <person name="Ruckert C."/>
        </authorList>
    </citation>
    <scope>NUCLEOTIDE SEQUENCE</scope>
    <source>
        <strain evidence="2">JCM 4518</strain>
    </source>
</reference>
<reference evidence="2" key="2">
    <citation type="submission" date="2020-09" db="EMBL/GenBank/DDBJ databases">
        <authorList>
            <person name="Sun Q."/>
            <person name="Ohkuma M."/>
        </authorList>
    </citation>
    <scope>NUCLEOTIDE SEQUENCE</scope>
    <source>
        <strain evidence="2">JCM 4518</strain>
    </source>
</reference>
<name>A0A918WCC8_9ACTN</name>
<dbReference type="InterPro" id="IPR011051">
    <property type="entry name" value="RmlC_Cupin_sf"/>
</dbReference>
<dbReference type="SUPFAM" id="SSF51182">
    <property type="entry name" value="RmlC-like cupins"/>
    <property type="match status" value="1"/>
</dbReference>